<feature type="transmembrane region" description="Helical" evidence="8">
    <location>
        <begin position="314"/>
        <end position="337"/>
    </location>
</feature>
<accession>A0A3S1DNK6</accession>
<evidence type="ECO:0000256" key="6">
    <source>
        <dbReference type="ARBA" id="ARBA00022989"/>
    </source>
</evidence>
<dbReference type="GO" id="GO:0005886">
    <property type="term" value="C:plasma membrane"/>
    <property type="evidence" value="ECO:0007669"/>
    <property type="project" value="UniProtKB-SubCell"/>
</dbReference>
<evidence type="ECO:0000256" key="8">
    <source>
        <dbReference type="SAM" id="Phobius"/>
    </source>
</evidence>
<dbReference type="SUPFAM" id="SSF158472">
    <property type="entry name" value="HAMP domain-like"/>
    <property type="match status" value="1"/>
</dbReference>
<keyword evidence="7 8" id="KW-0472">Membrane</keyword>
<dbReference type="AlphaFoldDB" id="A0A3S1DNK6"/>
<keyword evidence="5 8" id="KW-0812">Transmembrane</keyword>
<keyword evidence="3" id="KW-0597">Phosphoprotein</keyword>
<evidence type="ECO:0000313" key="10">
    <source>
        <dbReference type="EMBL" id="RUT48507.1"/>
    </source>
</evidence>
<dbReference type="InterPro" id="IPR003660">
    <property type="entry name" value="HAMP_dom"/>
</dbReference>
<dbReference type="Pfam" id="PF06580">
    <property type="entry name" value="His_kinase"/>
    <property type="match status" value="1"/>
</dbReference>
<dbReference type="PROSITE" id="PS50885">
    <property type="entry name" value="HAMP"/>
    <property type="match status" value="1"/>
</dbReference>
<dbReference type="EMBL" id="RZNY01000001">
    <property type="protein sequence ID" value="RUT48507.1"/>
    <property type="molecule type" value="Genomic_DNA"/>
</dbReference>
<keyword evidence="2" id="KW-1003">Cell membrane</keyword>
<dbReference type="OrthoDB" id="9776552at2"/>
<dbReference type="SUPFAM" id="SSF55874">
    <property type="entry name" value="ATPase domain of HSP90 chaperone/DNA topoisomerase II/histidine kinase"/>
    <property type="match status" value="1"/>
</dbReference>
<proteinExistence type="predicted"/>
<dbReference type="InterPro" id="IPR010559">
    <property type="entry name" value="Sig_transdc_His_kin_internal"/>
</dbReference>
<feature type="domain" description="HAMP" evidence="9">
    <location>
        <begin position="339"/>
        <end position="391"/>
    </location>
</feature>
<dbReference type="CDD" id="cd06225">
    <property type="entry name" value="HAMP"/>
    <property type="match status" value="1"/>
</dbReference>
<dbReference type="PANTHER" id="PTHR34220">
    <property type="entry name" value="SENSOR HISTIDINE KINASE YPDA"/>
    <property type="match status" value="1"/>
</dbReference>
<protein>
    <submittedName>
        <fullName evidence="10">Sensor histidine kinase</fullName>
    </submittedName>
</protein>
<dbReference type="Gene3D" id="3.30.450.20">
    <property type="entry name" value="PAS domain"/>
    <property type="match status" value="2"/>
</dbReference>
<keyword evidence="4" id="KW-0808">Transferase</keyword>
<organism evidence="10 11">
    <name type="scientific">Paenibacillus anaericanus</name>
    <dbReference type="NCBI Taxonomy" id="170367"/>
    <lineage>
        <taxon>Bacteria</taxon>
        <taxon>Bacillati</taxon>
        <taxon>Bacillota</taxon>
        <taxon>Bacilli</taxon>
        <taxon>Bacillales</taxon>
        <taxon>Paenibacillaceae</taxon>
        <taxon>Paenibacillus</taxon>
    </lineage>
</organism>
<dbReference type="Gene3D" id="3.30.565.10">
    <property type="entry name" value="Histidine kinase-like ATPase, C-terminal domain"/>
    <property type="match status" value="1"/>
</dbReference>
<dbReference type="PANTHER" id="PTHR34220:SF7">
    <property type="entry name" value="SENSOR HISTIDINE KINASE YPDA"/>
    <property type="match status" value="1"/>
</dbReference>
<keyword evidence="6 8" id="KW-1133">Transmembrane helix</keyword>
<evidence type="ECO:0000256" key="4">
    <source>
        <dbReference type="ARBA" id="ARBA00022679"/>
    </source>
</evidence>
<evidence type="ECO:0000256" key="2">
    <source>
        <dbReference type="ARBA" id="ARBA00022475"/>
    </source>
</evidence>
<dbReference type="InterPro" id="IPR036890">
    <property type="entry name" value="HATPase_C_sf"/>
</dbReference>
<name>A0A3S1DNK6_9BACL</name>
<reference evidence="10 11" key="1">
    <citation type="submission" date="2018-12" db="EMBL/GenBank/DDBJ databases">
        <authorList>
            <person name="Sun L."/>
            <person name="Chen Z."/>
        </authorList>
    </citation>
    <scope>NUCLEOTIDE SEQUENCE [LARGE SCALE GENOMIC DNA]</scope>
    <source>
        <strain evidence="10 11">DSM 15890</strain>
    </source>
</reference>
<gene>
    <name evidence="10" type="ORF">EJP82_00735</name>
</gene>
<evidence type="ECO:0000256" key="7">
    <source>
        <dbReference type="ARBA" id="ARBA00023136"/>
    </source>
</evidence>
<dbReference type="Pfam" id="PF00672">
    <property type="entry name" value="HAMP"/>
    <property type="match status" value="1"/>
</dbReference>
<comment type="subcellular location">
    <subcellularLocation>
        <location evidence="1">Cell membrane</location>
        <topology evidence="1">Multi-pass membrane protein</topology>
    </subcellularLocation>
</comment>
<feature type="transmembrane region" description="Helical" evidence="8">
    <location>
        <begin position="31"/>
        <end position="54"/>
    </location>
</feature>
<evidence type="ECO:0000259" key="9">
    <source>
        <dbReference type="PROSITE" id="PS50885"/>
    </source>
</evidence>
<dbReference type="Gene3D" id="1.10.8.500">
    <property type="entry name" value="HAMP domain in histidine kinase"/>
    <property type="match status" value="1"/>
</dbReference>
<evidence type="ECO:0000256" key="5">
    <source>
        <dbReference type="ARBA" id="ARBA00022692"/>
    </source>
</evidence>
<keyword evidence="10" id="KW-0418">Kinase</keyword>
<dbReference type="Pfam" id="PF02743">
    <property type="entry name" value="dCache_1"/>
    <property type="match status" value="1"/>
</dbReference>
<dbReference type="InterPro" id="IPR050640">
    <property type="entry name" value="Bact_2-comp_sensor_kinase"/>
</dbReference>
<dbReference type="Proteomes" id="UP000279446">
    <property type="component" value="Unassembled WGS sequence"/>
</dbReference>
<keyword evidence="11" id="KW-1185">Reference proteome</keyword>
<comment type="caution">
    <text evidence="10">The sequence shown here is derived from an EMBL/GenBank/DDBJ whole genome shotgun (WGS) entry which is preliminary data.</text>
</comment>
<evidence type="ECO:0000313" key="11">
    <source>
        <dbReference type="Proteomes" id="UP000279446"/>
    </source>
</evidence>
<evidence type="ECO:0000256" key="1">
    <source>
        <dbReference type="ARBA" id="ARBA00004651"/>
    </source>
</evidence>
<dbReference type="GO" id="GO:0000155">
    <property type="term" value="F:phosphorelay sensor kinase activity"/>
    <property type="evidence" value="ECO:0007669"/>
    <property type="project" value="InterPro"/>
</dbReference>
<sequence>MIIHIATLTRIYSKGGGFKVRHHLYTFRFKLTSLFVMTIVIPVLLIGFVIPYYYQTMITKEKQVLTEGTLKAMARNIETYLDDLERITMMPFWNENIMYALKLKANKQYENSDDYTKLIADRALNETLPIMLQNTRKDILGTLLISNDGTVYVTDSKEEMTGPIPGFPYQNQFWYKQAVEADGNVAFISAHKRDYLMFSEQQQVFSVARLIKDPDSRQPLAVIMAEADNNILNKMVRDISFDVSSIVVIQDDNNQLLYSSKPIPTEALSDIGGSSGVTNVSGKDYAKVTESIPQAEWKITVLLSAEESASKVRWLYTVAFLFLSIGLIVTFVLFLYLSRNIINPFKQMIQVMRKVQRGNLDARFNAKGRDEIAQLGVALNQMISQLNEIIIREYRTDLAKRDAEYRALQSQIHPHFLYNILNGWIGLNRAGEKATLEKAILALSGMLRYSLEYNDWSSIEEEFLFMQRYGELQQLRFDDRLTITQSYQSELKSFRIPKLLLQPLLENAIIHGCEPANHPCMVNIRTEMIDDNGTPAVQIKITDNGVGFIPERKLPHSSNSVGLQNVRERLIIAYGKDNARFEIQSIVNVGTESRITIVWDSSFDEVQKDNNQIAPEITS</sequence>
<dbReference type="SMART" id="SM00304">
    <property type="entry name" value="HAMP"/>
    <property type="match status" value="1"/>
</dbReference>
<evidence type="ECO:0000256" key="3">
    <source>
        <dbReference type="ARBA" id="ARBA00022553"/>
    </source>
</evidence>
<dbReference type="InterPro" id="IPR033479">
    <property type="entry name" value="dCache_1"/>
</dbReference>